<evidence type="ECO:0000313" key="3">
    <source>
        <dbReference type="Proteomes" id="UP000094043"/>
    </source>
</evidence>
<dbReference type="RefSeq" id="XP_066065862.1">
    <property type="nucleotide sequence ID" value="XM_066209765.1"/>
</dbReference>
<dbReference type="Proteomes" id="UP000094043">
    <property type="component" value="Chromosome 1"/>
</dbReference>
<dbReference type="VEuPathDB" id="FungiDB:L203_00035"/>
<keyword evidence="3" id="KW-1185">Reference proteome</keyword>
<dbReference type="AlphaFoldDB" id="A0A1E3IZ17"/>
<name>A0A1E3IZ17_9TREE</name>
<protein>
    <submittedName>
        <fullName evidence="2">Uncharacterized protein</fullName>
    </submittedName>
</protein>
<reference evidence="2" key="2">
    <citation type="journal article" date="2022" name="Elife">
        <title>Obligate sexual reproduction of a homothallic fungus closely related to the Cryptococcus pathogenic species complex.</title>
        <authorList>
            <person name="Passer A.R."/>
            <person name="Clancey S.A."/>
            <person name="Shea T."/>
            <person name="David-Palma M."/>
            <person name="Averette A.F."/>
            <person name="Boekhout T."/>
            <person name="Porcel B.M."/>
            <person name="Nowrousian M."/>
            <person name="Cuomo C.A."/>
            <person name="Sun S."/>
            <person name="Heitman J."/>
            <person name="Coelho M.A."/>
        </authorList>
    </citation>
    <scope>NUCLEOTIDE SEQUENCE</scope>
    <source>
        <strain evidence="2">CBS 7841</strain>
    </source>
</reference>
<dbReference type="EMBL" id="CP143784">
    <property type="protein sequence ID" value="WVN85161.1"/>
    <property type="molecule type" value="Genomic_DNA"/>
</dbReference>
<sequence length="179" mass="19641">MQSIIDAAKQAAATAASAVGLENSPSHVESNPSHVEDDHKETLPANATASETKTVDSEALEVFEHESVRHQVLVKLRKLALEDEKHGLREVAALDLLDEDGYLKRGISYYHPKRFFTVTRPNGVDYIGEIEIEQGKSIHVRAHKAGPGNAPTFHSIDTRPSNEGGAVFKTGEPLAWFDY</sequence>
<evidence type="ECO:0000313" key="2">
    <source>
        <dbReference type="EMBL" id="WVN85161.1"/>
    </source>
</evidence>
<dbReference type="OrthoDB" id="2429551at2759"/>
<feature type="compositionally biased region" description="Polar residues" evidence="1">
    <location>
        <begin position="23"/>
        <end position="33"/>
    </location>
</feature>
<reference evidence="2" key="1">
    <citation type="submission" date="2016-06" db="EMBL/GenBank/DDBJ databases">
        <authorList>
            <person name="Cuomo C."/>
            <person name="Litvintseva A."/>
            <person name="Heitman J."/>
            <person name="Chen Y."/>
            <person name="Sun S."/>
            <person name="Springer D."/>
            <person name="Dromer F."/>
            <person name="Young S."/>
            <person name="Zeng Q."/>
            <person name="Chapman S."/>
            <person name="Gujja S."/>
            <person name="Saif S."/>
            <person name="Birren B."/>
        </authorList>
    </citation>
    <scope>NUCLEOTIDE SEQUENCE</scope>
    <source>
        <strain evidence="2">CBS 7841</strain>
    </source>
</reference>
<organism evidence="2 3">
    <name type="scientific">Cryptococcus depauperatus CBS 7841</name>
    <dbReference type="NCBI Taxonomy" id="1295531"/>
    <lineage>
        <taxon>Eukaryota</taxon>
        <taxon>Fungi</taxon>
        <taxon>Dikarya</taxon>
        <taxon>Basidiomycota</taxon>
        <taxon>Agaricomycotina</taxon>
        <taxon>Tremellomycetes</taxon>
        <taxon>Tremellales</taxon>
        <taxon>Cryptococcaceae</taxon>
        <taxon>Cryptococcus</taxon>
    </lineage>
</organism>
<gene>
    <name evidence="2" type="ORF">L203_100306</name>
</gene>
<feature type="region of interest" description="Disordered" evidence="1">
    <location>
        <begin position="19"/>
        <end position="53"/>
    </location>
</feature>
<dbReference type="GeneID" id="91084522"/>
<reference evidence="2" key="3">
    <citation type="submission" date="2024-01" db="EMBL/GenBank/DDBJ databases">
        <authorList>
            <person name="Coelho M.A."/>
            <person name="David-Palma M."/>
            <person name="Shea T."/>
            <person name="Sun S."/>
            <person name="Cuomo C.A."/>
            <person name="Heitman J."/>
        </authorList>
    </citation>
    <scope>NUCLEOTIDE SEQUENCE</scope>
    <source>
        <strain evidence="2">CBS 7841</strain>
    </source>
</reference>
<proteinExistence type="predicted"/>
<accession>A0A1E3IZ17</accession>
<dbReference type="KEGG" id="cdep:91084522"/>
<evidence type="ECO:0000256" key="1">
    <source>
        <dbReference type="SAM" id="MobiDB-lite"/>
    </source>
</evidence>